<reference evidence="3" key="1">
    <citation type="submission" date="2025-08" db="UniProtKB">
        <authorList>
            <consortium name="RefSeq"/>
        </authorList>
    </citation>
    <scope>IDENTIFICATION</scope>
    <source>
        <tissue evidence="3">Gonads</tissue>
    </source>
</reference>
<sequence>MAAIEGFVDIIRDLVKNFKTNEEISSILKTQYGVLRGASVRSIKTICSKYNIRRSYVTPTEVVANEVAKAIGEVGTTYGRKMMTGYLRSKGIKAGETRVGKVLREENPNHQRRQVSKNLNPIPYQAAYFRHKMHIDQNEKLVMFGVTHVLARDGFSGKIVSHATMAVKNNLTIYEEVYKPAVKIYGIFDQVRVDHGKEFYLTLFMQEENADIRINQERTPYLQTSSKYNHTIERIWPEVNKRVNYPFKNAMIELVETEKISLDNNVHRYCMSTLLVSLCSIGVQRVVDAWNEHRIPGKGVPNEIASREAWAPVADPQRFPSKEVAAERYRARTGTTLKEFSHFARDPFPSPTERDAVQTAFNSSFPDLNQLCNSVCSGHFVPFQDALLKFIELTEQHS</sequence>
<dbReference type="KEGG" id="lak:106181414"/>
<gene>
    <name evidence="3" type="primary">LOC106181414</name>
</gene>
<name>A0A1S3KG84_LINAN</name>
<protein>
    <submittedName>
        <fullName evidence="3">Uncharacterized protein LOC106181414</fullName>
    </submittedName>
</protein>
<organism evidence="2 3">
    <name type="scientific">Lingula anatina</name>
    <name type="common">Brachiopod</name>
    <name type="synonym">Lingula unguis</name>
    <dbReference type="NCBI Taxonomy" id="7574"/>
    <lineage>
        <taxon>Eukaryota</taxon>
        <taxon>Metazoa</taxon>
        <taxon>Spiralia</taxon>
        <taxon>Lophotrochozoa</taxon>
        <taxon>Brachiopoda</taxon>
        <taxon>Linguliformea</taxon>
        <taxon>Lingulata</taxon>
        <taxon>Lingulida</taxon>
        <taxon>Linguloidea</taxon>
        <taxon>Lingulidae</taxon>
        <taxon>Lingula</taxon>
    </lineage>
</organism>
<dbReference type="Pfam" id="PF24764">
    <property type="entry name" value="rva_4"/>
    <property type="match status" value="1"/>
</dbReference>
<dbReference type="InterPro" id="IPR058913">
    <property type="entry name" value="Integrase_dom_put"/>
</dbReference>
<keyword evidence="2" id="KW-1185">Reference proteome</keyword>
<proteinExistence type="predicted"/>
<dbReference type="OrthoDB" id="6238197at2759"/>
<dbReference type="GeneID" id="106181414"/>
<dbReference type="RefSeq" id="XP_013421241.1">
    <property type="nucleotide sequence ID" value="XM_013565787.1"/>
</dbReference>
<dbReference type="InParanoid" id="A0A1S3KG84"/>
<evidence type="ECO:0000259" key="1">
    <source>
        <dbReference type="Pfam" id="PF24764"/>
    </source>
</evidence>
<accession>A0A1S3KG84</accession>
<dbReference type="PANTHER" id="PTHR46791">
    <property type="entry name" value="EXPRESSED PROTEIN"/>
    <property type="match status" value="1"/>
</dbReference>
<dbReference type="AlphaFoldDB" id="A0A1S3KG84"/>
<feature type="domain" description="Integrase core" evidence="1">
    <location>
        <begin position="131"/>
        <end position="295"/>
    </location>
</feature>
<dbReference type="Proteomes" id="UP000085678">
    <property type="component" value="Unplaced"/>
</dbReference>
<evidence type="ECO:0000313" key="3">
    <source>
        <dbReference type="RefSeq" id="XP_013421241.1"/>
    </source>
</evidence>
<dbReference type="PANTHER" id="PTHR46791:SF5">
    <property type="entry name" value="CLR5 DOMAIN-CONTAINING PROTEIN-RELATED"/>
    <property type="match status" value="1"/>
</dbReference>
<evidence type="ECO:0000313" key="2">
    <source>
        <dbReference type="Proteomes" id="UP000085678"/>
    </source>
</evidence>